<feature type="region of interest" description="Disordered" evidence="1">
    <location>
        <begin position="386"/>
        <end position="409"/>
    </location>
</feature>
<keyword evidence="2" id="KW-1185">Reference proteome</keyword>
<dbReference type="RefSeq" id="XP_022940118.1">
    <property type="nucleotide sequence ID" value="XM_023084350.1"/>
</dbReference>
<name>A0A6J1FNE5_CUCMO</name>
<gene>
    <name evidence="3" type="primary">LOC111445838</name>
</gene>
<feature type="compositionally biased region" description="Basic residues" evidence="1">
    <location>
        <begin position="398"/>
        <end position="409"/>
    </location>
</feature>
<evidence type="ECO:0000313" key="2">
    <source>
        <dbReference type="Proteomes" id="UP000504609"/>
    </source>
</evidence>
<feature type="region of interest" description="Disordered" evidence="1">
    <location>
        <begin position="274"/>
        <end position="313"/>
    </location>
</feature>
<dbReference type="KEGG" id="cmos:111445838"/>
<feature type="region of interest" description="Disordered" evidence="1">
    <location>
        <begin position="169"/>
        <end position="189"/>
    </location>
</feature>
<dbReference type="AlphaFoldDB" id="A0A6J1FNE5"/>
<accession>A0A6J1FNE5</accession>
<proteinExistence type="predicted"/>
<protein>
    <submittedName>
        <fullName evidence="3">Uncharacterized protein LOC111445838</fullName>
    </submittedName>
</protein>
<evidence type="ECO:0000313" key="3">
    <source>
        <dbReference type="RefSeq" id="XP_022940118.1"/>
    </source>
</evidence>
<sequence length="409" mass="44974">MASACVNNVGIQPENFLDGSRTAYTSYGWLSPRASFSREYPDDSSANLSGFKLSPSAIADTPQTSKPAILGTDLEGSSSDFEFRLEDPVTLIPADELFFDGKLMPLQISSVKSSVKKLSSTEIGLRSPDTMTPRRVTEIDGADPYSFSPRAPRCSSRWRELLGLKKATQMTNTSAKNENPKTELSSSSNRMKSLKQFLHRNSKLVSSESTDALYHPLLKDLDYESVFLSSARLSLSSSSSGHSHEDLPRLSLDFDKPSKFNQEHKNRINLVKTRVSQSEAKRIGRSPVRRTPGESGRVKSREVSMDSPRMNSSGKIVFQSLERSSSSPSSFNGGPRLKHNGIERSYSANVRVPPVLNVPVSSLRGSSKSSGSMFGFSQLFSSPQKRTEVTCGGGKGQTRQHCRNRITRT</sequence>
<organism evidence="2 3">
    <name type="scientific">Cucurbita moschata</name>
    <name type="common">Winter crookneck squash</name>
    <name type="synonym">Cucurbita pepo var. moschata</name>
    <dbReference type="NCBI Taxonomy" id="3662"/>
    <lineage>
        <taxon>Eukaryota</taxon>
        <taxon>Viridiplantae</taxon>
        <taxon>Streptophyta</taxon>
        <taxon>Embryophyta</taxon>
        <taxon>Tracheophyta</taxon>
        <taxon>Spermatophyta</taxon>
        <taxon>Magnoliopsida</taxon>
        <taxon>eudicotyledons</taxon>
        <taxon>Gunneridae</taxon>
        <taxon>Pentapetalae</taxon>
        <taxon>rosids</taxon>
        <taxon>fabids</taxon>
        <taxon>Cucurbitales</taxon>
        <taxon>Cucurbitaceae</taxon>
        <taxon>Cucurbiteae</taxon>
        <taxon>Cucurbita</taxon>
    </lineage>
</organism>
<reference evidence="3" key="1">
    <citation type="submission" date="2025-08" db="UniProtKB">
        <authorList>
            <consortium name="RefSeq"/>
        </authorList>
    </citation>
    <scope>IDENTIFICATION</scope>
    <source>
        <tissue evidence="3">Young leaves</tissue>
    </source>
</reference>
<dbReference type="PANTHER" id="PTHR31722">
    <property type="entry name" value="OS06G0675200 PROTEIN"/>
    <property type="match status" value="1"/>
</dbReference>
<evidence type="ECO:0000256" key="1">
    <source>
        <dbReference type="SAM" id="MobiDB-lite"/>
    </source>
</evidence>
<dbReference type="GeneID" id="111445838"/>
<dbReference type="PANTHER" id="PTHR31722:SF0">
    <property type="entry name" value="OS06G0675200 PROTEIN"/>
    <property type="match status" value="1"/>
</dbReference>
<dbReference type="Proteomes" id="UP000504609">
    <property type="component" value="Unplaced"/>
</dbReference>